<evidence type="ECO:0000256" key="8">
    <source>
        <dbReference type="ARBA" id="ARBA00023014"/>
    </source>
</evidence>
<reference evidence="11 12" key="1">
    <citation type="journal article" date="2013" name="ISME J.">
        <title>A metabolic model for members of the genus Tetrasphaera involved in enhanced biological phosphorus removal.</title>
        <authorList>
            <person name="Kristiansen R."/>
            <person name="Nguyen H.T.T."/>
            <person name="Saunders A.M."/>
            <person name="Nielsen J.L."/>
            <person name="Wimmer R."/>
            <person name="Le V.Q."/>
            <person name="McIlroy S.J."/>
            <person name="Petrovski S."/>
            <person name="Seviour R.J."/>
            <person name="Calteau A."/>
            <person name="Nielsen K.L."/>
            <person name="Nielsen P.H."/>
        </authorList>
    </citation>
    <scope>NUCLEOTIDE SEQUENCE [LARGE SCALE GENOMIC DNA]</scope>
    <source>
        <strain evidence="11 12">T1-X7</strain>
    </source>
</reference>
<proteinExistence type="inferred from homology"/>
<dbReference type="InterPro" id="IPR005122">
    <property type="entry name" value="Uracil-DNA_glycosylase-like"/>
</dbReference>
<gene>
    <name evidence="11" type="ORF">BN12_4160015</name>
</gene>
<dbReference type="OrthoDB" id="5290748at2"/>
<dbReference type="NCBIfam" id="TIGR00758">
    <property type="entry name" value="UDG_fam4"/>
    <property type="match status" value="1"/>
</dbReference>
<organism evidence="11 12">
    <name type="scientific">Nostocoides japonicum T1-X7</name>
    <dbReference type="NCBI Taxonomy" id="1194083"/>
    <lineage>
        <taxon>Bacteria</taxon>
        <taxon>Bacillati</taxon>
        <taxon>Actinomycetota</taxon>
        <taxon>Actinomycetes</taxon>
        <taxon>Micrococcales</taxon>
        <taxon>Intrasporangiaceae</taxon>
        <taxon>Nostocoides</taxon>
    </lineage>
</organism>
<dbReference type="EMBL" id="CAJB01000353">
    <property type="protein sequence ID" value="CCH79338.1"/>
    <property type="molecule type" value="Genomic_DNA"/>
</dbReference>
<keyword evidence="4" id="KW-0479">Metal-binding</keyword>
<keyword evidence="9" id="KW-0234">DNA repair</keyword>
<evidence type="ECO:0000256" key="3">
    <source>
        <dbReference type="ARBA" id="ARBA00022485"/>
    </source>
</evidence>
<comment type="caution">
    <text evidence="11">The sequence shown here is derived from an EMBL/GenBank/DDBJ whole genome shotgun (WGS) entry which is preliminary data.</text>
</comment>
<keyword evidence="7" id="KW-0408">Iron</keyword>
<dbReference type="Pfam" id="PF03167">
    <property type="entry name" value="UDG"/>
    <property type="match status" value="1"/>
</dbReference>
<evidence type="ECO:0000313" key="12">
    <source>
        <dbReference type="Proteomes" id="UP000035721"/>
    </source>
</evidence>
<dbReference type="GO" id="GO:0051539">
    <property type="term" value="F:4 iron, 4 sulfur cluster binding"/>
    <property type="evidence" value="ECO:0007669"/>
    <property type="project" value="UniProtKB-KW"/>
</dbReference>
<sequence>MPRAASEWPGAGPWLPSRPTVGRLASAMAGCRGCSLHIDATQVVPGSGPDDASIMLVGEQPGDREDRVGEPFVGPAGQVLDRALEQVGIDPGSVFRTNAVKHFRFERRGSNRLHKSPARWQVAACQPWLLAELDAVRPPVVVLLGATAAQSVYGPSFRVQAQRGRELSWPAELEGPTPSVVVPTIHPAAVLRSRQREETYAGLVADLRVAEAAARSAPTSSA</sequence>
<dbReference type="Gene3D" id="3.40.470.10">
    <property type="entry name" value="Uracil-DNA glycosylase-like domain"/>
    <property type="match status" value="1"/>
</dbReference>
<protein>
    <recommendedName>
        <fullName evidence="2">Type-4 uracil-DNA glycosylase</fullName>
    </recommendedName>
</protein>
<keyword evidence="12" id="KW-1185">Reference proteome</keyword>
<dbReference type="SMART" id="SM00987">
    <property type="entry name" value="UreE_C"/>
    <property type="match status" value="1"/>
</dbReference>
<evidence type="ECO:0000256" key="5">
    <source>
        <dbReference type="ARBA" id="ARBA00022763"/>
    </source>
</evidence>
<dbReference type="Proteomes" id="UP000035721">
    <property type="component" value="Unassembled WGS sequence"/>
</dbReference>
<dbReference type="GO" id="GO:0097506">
    <property type="term" value="F:deaminated base DNA N-glycosylase activity"/>
    <property type="evidence" value="ECO:0007669"/>
    <property type="project" value="UniProtKB-ARBA"/>
</dbReference>
<dbReference type="AlphaFoldDB" id="A0A077LZG5"/>
<dbReference type="SMART" id="SM00986">
    <property type="entry name" value="UDG"/>
    <property type="match status" value="1"/>
</dbReference>
<evidence type="ECO:0000259" key="10">
    <source>
        <dbReference type="SMART" id="SM00986"/>
    </source>
</evidence>
<dbReference type="InterPro" id="IPR036895">
    <property type="entry name" value="Uracil-DNA_glycosylase-like_sf"/>
</dbReference>
<evidence type="ECO:0000256" key="7">
    <source>
        <dbReference type="ARBA" id="ARBA00023004"/>
    </source>
</evidence>
<keyword evidence="8" id="KW-0411">Iron-sulfur</keyword>
<keyword evidence="3" id="KW-0004">4Fe-4S</keyword>
<comment type="similarity">
    <text evidence="1">Belongs to the uracil-DNA glycosylase (UDG) superfamily. Type 4 (UDGa) family.</text>
</comment>
<evidence type="ECO:0000256" key="6">
    <source>
        <dbReference type="ARBA" id="ARBA00022801"/>
    </source>
</evidence>
<dbReference type="InterPro" id="IPR005273">
    <property type="entry name" value="Ura-DNA_glyco_family4"/>
</dbReference>
<evidence type="ECO:0000256" key="2">
    <source>
        <dbReference type="ARBA" id="ARBA00019403"/>
    </source>
</evidence>
<dbReference type="GO" id="GO:0046872">
    <property type="term" value="F:metal ion binding"/>
    <property type="evidence" value="ECO:0007669"/>
    <property type="project" value="UniProtKB-KW"/>
</dbReference>
<dbReference type="GO" id="GO:0006281">
    <property type="term" value="P:DNA repair"/>
    <property type="evidence" value="ECO:0007669"/>
    <property type="project" value="UniProtKB-KW"/>
</dbReference>
<evidence type="ECO:0000256" key="1">
    <source>
        <dbReference type="ARBA" id="ARBA00006521"/>
    </source>
</evidence>
<name>A0A077LZG5_9MICO</name>
<evidence type="ECO:0000313" key="11">
    <source>
        <dbReference type="EMBL" id="CCH79338.1"/>
    </source>
</evidence>
<dbReference type="RefSeq" id="WP_048555795.1">
    <property type="nucleotide sequence ID" value="NZ_HF570958.1"/>
</dbReference>
<dbReference type="PANTHER" id="PTHR33693:SF9">
    <property type="entry name" value="TYPE-4 URACIL-DNA GLYCOSYLASE"/>
    <property type="match status" value="1"/>
</dbReference>
<dbReference type="CDD" id="cd10030">
    <property type="entry name" value="UDG-F4_TTUDGA_SPO1dp_like"/>
    <property type="match status" value="1"/>
</dbReference>
<dbReference type="InterPro" id="IPR051536">
    <property type="entry name" value="UDG_Type-4/5"/>
</dbReference>
<dbReference type="PANTHER" id="PTHR33693">
    <property type="entry name" value="TYPE-5 URACIL-DNA GLYCOSYLASE"/>
    <property type="match status" value="1"/>
</dbReference>
<dbReference type="SUPFAM" id="SSF52141">
    <property type="entry name" value="Uracil-DNA glycosylase-like"/>
    <property type="match status" value="1"/>
</dbReference>
<accession>A0A077LZG5</accession>
<evidence type="ECO:0000256" key="4">
    <source>
        <dbReference type="ARBA" id="ARBA00022723"/>
    </source>
</evidence>
<keyword evidence="6" id="KW-0378">Hydrolase</keyword>
<dbReference type="NCBIfam" id="TIGR03914">
    <property type="entry name" value="UDG_fam_dom"/>
    <property type="match status" value="1"/>
</dbReference>
<feature type="domain" description="Uracil-DNA glycosylase-like" evidence="10">
    <location>
        <begin position="45"/>
        <end position="208"/>
    </location>
</feature>
<keyword evidence="5" id="KW-0227">DNA damage</keyword>
<evidence type="ECO:0000256" key="9">
    <source>
        <dbReference type="ARBA" id="ARBA00023204"/>
    </source>
</evidence>
<dbReference type="STRING" id="1194083.BN12_4160015"/>